<comment type="caution">
    <text evidence="6">The sequence shown here is derived from an EMBL/GenBank/DDBJ whole genome shotgun (WGS) entry which is preliminary data.</text>
</comment>
<dbReference type="Proteomes" id="UP001172630">
    <property type="component" value="Unassembled WGS sequence"/>
</dbReference>
<keyword evidence="7" id="KW-1185">Reference proteome</keyword>
<evidence type="ECO:0000256" key="4">
    <source>
        <dbReference type="ARBA" id="ARBA00023163"/>
    </source>
</evidence>
<dbReference type="CDD" id="cd08432">
    <property type="entry name" value="PBP2_GcdR_TrpI_HvrB_AmpR_like"/>
    <property type="match status" value="1"/>
</dbReference>
<dbReference type="EMBL" id="JARFYN010000048">
    <property type="protein sequence ID" value="MDL2409324.1"/>
    <property type="molecule type" value="Genomic_DNA"/>
</dbReference>
<dbReference type="InterPro" id="IPR000847">
    <property type="entry name" value="LysR_HTH_N"/>
</dbReference>
<dbReference type="PANTHER" id="PTHR30537:SF26">
    <property type="entry name" value="GLYCINE CLEAVAGE SYSTEM TRANSCRIPTIONAL ACTIVATOR"/>
    <property type="match status" value="1"/>
</dbReference>
<accession>A0ABT7KPY2</accession>
<protein>
    <submittedName>
        <fullName evidence="6">LysR substrate-binding domain-containing protein</fullName>
    </submittedName>
</protein>
<evidence type="ECO:0000256" key="1">
    <source>
        <dbReference type="ARBA" id="ARBA00009437"/>
    </source>
</evidence>
<dbReference type="RefSeq" id="WP_285882821.1">
    <property type="nucleotide sequence ID" value="NZ_JARFYN010000048.1"/>
</dbReference>
<proteinExistence type="inferred from homology"/>
<dbReference type="Pfam" id="PF00126">
    <property type="entry name" value="HTH_1"/>
    <property type="match status" value="1"/>
</dbReference>
<evidence type="ECO:0000313" key="7">
    <source>
        <dbReference type="Proteomes" id="UP001172630"/>
    </source>
</evidence>
<keyword evidence="3" id="KW-0238">DNA-binding</keyword>
<dbReference type="InterPro" id="IPR058163">
    <property type="entry name" value="LysR-type_TF_proteobact-type"/>
</dbReference>
<dbReference type="SUPFAM" id="SSF46785">
    <property type="entry name" value="Winged helix' DNA-binding domain"/>
    <property type="match status" value="1"/>
</dbReference>
<dbReference type="SUPFAM" id="SSF53850">
    <property type="entry name" value="Periplasmic binding protein-like II"/>
    <property type="match status" value="1"/>
</dbReference>
<dbReference type="PRINTS" id="PR00039">
    <property type="entry name" value="HTHLYSR"/>
</dbReference>
<feature type="domain" description="HTH lysR-type" evidence="5">
    <location>
        <begin position="14"/>
        <end position="71"/>
    </location>
</feature>
<dbReference type="PANTHER" id="PTHR30537">
    <property type="entry name" value="HTH-TYPE TRANSCRIPTIONAL REGULATOR"/>
    <property type="match status" value="1"/>
</dbReference>
<evidence type="ECO:0000259" key="5">
    <source>
        <dbReference type="PROSITE" id="PS50931"/>
    </source>
</evidence>
<dbReference type="InterPro" id="IPR005119">
    <property type="entry name" value="LysR_subst-bd"/>
</dbReference>
<dbReference type="InterPro" id="IPR036390">
    <property type="entry name" value="WH_DNA-bd_sf"/>
</dbReference>
<keyword evidence="2" id="KW-0805">Transcription regulation</keyword>
<dbReference type="InterPro" id="IPR036388">
    <property type="entry name" value="WH-like_DNA-bd_sf"/>
</dbReference>
<keyword evidence="4" id="KW-0804">Transcription</keyword>
<evidence type="ECO:0000256" key="3">
    <source>
        <dbReference type="ARBA" id="ARBA00023125"/>
    </source>
</evidence>
<dbReference type="PROSITE" id="PS50931">
    <property type="entry name" value="HTH_LYSR"/>
    <property type="match status" value="1"/>
</dbReference>
<dbReference type="Gene3D" id="3.40.190.10">
    <property type="entry name" value="Periplasmic binding protein-like II"/>
    <property type="match status" value="2"/>
</dbReference>
<evidence type="ECO:0000313" key="6">
    <source>
        <dbReference type="EMBL" id="MDL2409324.1"/>
    </source>
</evidence>
<dbReference type="Pfam" id="PF03466">
    <property type="entry name" value="LysR_substrate"/>
    <property type="match status" value="1"/>
</dbReference>
<sequence length="305" mass="33694">MHKENLSMKLSKQFPLNALRVFEAAARHGSFTRAGEELGMTQTAVSYQIKLLEENVGEPLFLRRPRQIALSEVGERLAPKVSEAFAMLHEAMASVSGGAETTLLIHSTPTFASQWLARHLGSFQLEHPNVAVRLATSDALIDFSREPFDIAIRNGRGTWPGLRAHLLMKMNFTPMLSPALATSIGGVHTPADLLKLRIIDAGDPWWAQWFEAAGIPDPGLQGRPRSRLGAQSFEASAAIAGQGVAVLTPEFYADDLAAGRLIQPFDILCNDGTNYWLAYPENRRHTPRIRAFRNWILGEFGMPLE</sequence>
<dbReference type="Gene3D" id="1.10.10.10">
    <property type="entry name" value="Winged helix-like DNA-binding domain superfamily/Winged helix DNA-binding domain"/>
    <property type="match status" value="1"/>
</dbReference>
<name>A0ABT7KPY2_9HYPH</name>
<gene>
    <name evidence="6" type="ORF">PY650_27565</name>
</gene>
<comment type="similarity">
    <text evidence="1">Belongs to the LysR transcriptional regulatory family.</text>
</comment>
<organism evidence="6 7">
    <name type="scientific">Rhizobium calliandrae</name>
    <dbReference type="NCBI Taxonomy" id="1312182"/>
    <lineage>
        <taxon>Bacteria</taxon>
        <taxon>Pseudomonadati</taxon>
        <taxon>Pseudomonadota</taxon>
        <taxon>Alphaproteobacteria</taxon>
        <taxon>Hyphomicrobiales</taxon>
        <taxon>Rhizobiaceae</taxon>
        <taxon>Rhizobium/Agrobacterium group</taxon>
        <taxon>Rhizobium</taxon>
    </lineage>
</organism>
<evidence type="ECO:0000256" key="2">
    <source>
        <dbReference type="ARBA" id="ARBA00023015"/>
    </source>
</evidence>
<reference evidence="6" key="1">
    <citation type="submission" date="2023-06" db="EMBL/GenBank/DDBJ databases">
        <title>Phylogenetic Diversity of Rhizobium strains.</title>
        <authorList>
            <person name="Moura F.T."/>
            <person name="Helene L.C.F."/>
            <person name="Hungria M."/>
        </authorList>
    </citation>
    <scope>NUCLEOTIDE SEQUENCE</scope>
    <source>
        <strain evidence="6">CCGE524</strain>
    </source>
</reference>